<name>A0A4C1YYC5_EUMVA</name>
<keyword evidence="2" id="KW-1185">Reference proteome</keyword>
<accession>A0A4C1YYC5</accession>
<reference evidence="1 2" key="1">
    <citation type="journal article" date="2019" name="Commun. Biol.">
        <title>The bagworm genome reveals a unique fibroin gene that provides high tensile strength.</title>
        <authorList>
            <person name="Kono N."/>
            <person name="Nakamura H."/>
            <person name="Ohtoshi R."/>
            <person name="Tomita M."/>
            <person name="Numata K."/>
            <person name="Arakawa K."/>
        </authorList>
    </citation>
    <scope>NUCLEOTIDE SEQUENCE [LARGE SCALE GENOMIC DNA]</scope>
</reference>
<evidence type="ECO:0000313" key="2">
    <source>
        <dbReference type="Proteomes" id="UP000299102"/>
    </source>
</evidence>
<dbReference type="AlphaFoldDB" id="A0A4C1YYC5"/>
<proteinExistence type="predicted"/>
<dbReference type="EMBL" id="BGZK01001430">
    <property type="protein sequence ID" value="GBP79794.1"/>
    <property type="molecule type" value="Genomic_DNA"/>
</dbReference>
<sequence>MKRGLSIKNIFPEESNSRRDDVDGVKTCVVNVYEATHRRPATRSIAGSWCGRPSLSWARRETEQHDVPIKTRTAIFAVTMFSFIFHMEHTVVNPNLVLAFKSGTTFDFHLGHAFNSNPELGYKPGSVPNFGVGSGSRLYSPTPFQF</sequence>
<organism evidence="1 2">
    <name type="scientific">Eumeta variegata</name>
    <name type="common">Bagworm moth</name>
    <name type="synonym">Eumeta japonica</name>
    <dbReference type="NCBI Taxonomy" id="151549"/>
    <lineage>
        <taxon>Eukaryota</taxon>
        <taxon>Metazoa</taxon>
        <taxon>Ecdysozoa</taxon>
        <taxon>Arthropoda</taxon>
        <taxon>Hexapoda</taxon>
        <taxon>Insecta</taxon>
        <taxon>Pterygota</taxon>
        <taxon>Neoptera</taxon>
        <taxon>Endopterygota</taxon>
        <taxon>Lepidoptera</taxon>
        <taxon>Glossata</taxon>
        <taxon>Ditrysia</taxon>
        <taxon>Tineoidea</taxon>
        <taxon>Psychidae</taxon>
        <taxon>Oiketicinae</taxon>
        <taxon>Eumeta</taxon>
    </lineage>
</organism>
<evidence type="ECO:0000313" key="1">
    <source>
        <dbReference type="EMBL" id="GBP79794.1"/>
    </source>
</evidence>
<dbReference type="Proteomes" id="UP000299102">
    <property type="component" value="Unassembled WGS sequence"/>
</dbReference>
<protein>
    <submittedName>
        <fullName evidence="1">Uncharacterized protein</fullName>
    </submittedName>
</protein>
<comment type="caution">
    <text evidence="1">The sequence shown here is derived from an EMBL/GenBank/DDBJ whole genome shotgun (WGS) entry which is preliminary data.</text>
</comment>
<gene>
    <name evidence="1" type="ORF">EVAR_99317_1</name>
</gene>